<reference evidence="1" key="4">
    <citation type="submission" date="2025-08" db="UniProtKB">
        <authorList>
            <consortium name="Ensembl"/>
        </authorList>
    </citation>
    <scope>IDENTIFICATION</scope>
</reference>
<keyword evidence="2" id="KW-1185">Reference proteome</keyword>
<dbReference type="InParanoid" id="A0A4W3J6K2"/>
<dbReference type="Ensembl" id="ENSCMIT00000028606.1">
    <property type="protein sequence ID" value="ENSCMIP00000028160.1"/>
    <property type="gene ID" value="ENSCMIG00000012244.1"/>
</dbReference>
<protein>
    <submittedName>
        <fullName evidence="1">Uncharacterized protein</fullName>
    </submittedName>
</protein>
<organism evidence="1 2">
    <name type="scientific">Callorhinchus milii</name>
    <name type="common">Ghost shark</name>
    <dbReference type="NCBI Taxonomy" id="7868"/>
    <lineage>
        <taxon>Eukaryota</taxon>
        <taxon>Metazoa</taxon>
        <taxon>Chordata</taxon>
        <taxon>Craniata</taxon>
        <taxon>Vertebrata</taxon>
        <taxon>Chondrichthyes</taxon>
        <taxon>Holocephali</taxon>
        <taxon>Chimaeriformes</taxon>
        <taxon>Callorhinchidae</taxon>
        <taxon>Callorhinchus</taxon>
    </lineage>
</organism>
<name>A0A4W3J6K2_CALMI</name>
<reference evidence="2" key="3">
    <citation type="journal article" date="2014" name="Nature">
        <title>Elephant shark genome provides unique insights into gnathostome evolution.</title>
        <authorList>
            <consortium name="International Elephant Shark Genome Sequencing Consortium"/>
            <person name="Venkatesh B."/>
            <person name="Lee A.P."/>
            <person name="Ravi V."/>
            <person name="Maurya A.K."/>
            <person name="Lian M.M."/>
            <person name="Swann J.B."/>
            <person name="Ohta Y."/>
            <person name="Flajnik M.F."/>
            <person name="Sutoh Y."/>
            <person name="Kasahara M."/>
            <person name="Hoon S."/>
            <person name="Gangu V."/>
            <person name="Roy S.W."/>
            <person name="Irimia M."/>
            <person name="Korzh V."/>
            <person name="Kondrychyn I."/>
            <person name="Lim Z.W."/>
            <person name="Tay B.H."/>
            <person name="Tohari S."/>
            <person name="Kong K.W."/>
            <person name="Ho S."/>
            <person name="Lorente-Galdos B."/>
            <person name="Quilez J."/>
            <person name="Marques-Bonet T."/>
            <person name="Raney B.J."/>
            <person name="Ingham P.W."/>
            <person name="Tay A."/>
            <person name="Hillier L.W."/>
            <person name="Minx P."/>
            <person name="Boehm T."/>
            <person name="Wilson R.K."/>
            <person name="Brenner S."/>
            <person name="Warren W.C."/>
        </authorList>
    </citation>
    <scope>NUCLEOTIDE SEQUENCE [LARGE SCALE GENOMIC DNA]</scope>
</reference>
<sequence>PNKTKFNFLFLLFFKKKRQPFADIITCSGSQAYYFLPSLSLCNGDLHCVSVGFMGSYSLLLYHVTTKAYNGKLGPQTIIERRAYYVVSSVCVCVC</sequence>
<evidence type="ECO:0000313" key="2">
    <source>
        <dbReference type="Proteomes" id="UP000314986"/>
    </source>
</evidence>
<evidence type="ECO:0000313" key="1">
    <source>
        <dbReference type="Ensembl" id="ENSCMIP00000028160.1"/>
    </source>
</evidence>
<dbReference type="Proteomes" id="UP000314986">
    <property type="component" value="Unassembled WGS sequence"/>
</dbReference>
<dbReference type="AlphaFoldDB" id="A0A4W3J6K2"/>
<reference evidence="2" key="2">
    <citation type="journal article" date="2007" name="PLoS Biol.">
        <title>Survey sequencing and comparative analysis of the elephant shark (Callorhinchus milii) genome.</title>
        <authorList>
            <person name="Venkatesh B."/>
            <person name="Kirkness E.F."/>
            <person name="Loh Y.H."/>
            <person name="Halpern A.L."/>
            <person name="Lee A.P."/>
            <person name="Johnson J."/>
            <person name="Dandona N."/>
            <person name="Viswanathan L.D."/>
            <person name="Tay A."/>
            <person name="Venter J.C."/>
            <person name="Strausberg R.L."/>
            <person name="Brenner S."/>
        </authorList>
    </citation>
    <scope>NUCLEOTIDE SEQUENCE [LARGE SCALE GENOMIC DNA]</scope>
</reference>
<reference evidence="1" key="5">
    <citation type="submission" date="2025-09" db="UniProtKB">
        <authorList>
            <consortium name="Ensembl"/>
        </authorList>
    </citation>
    <scope>IDENTIFICATION</scope>
</reference>
<proteinExistence type="predicted"/>
<reference evidence="2" key="1">
    <citation type="journal article" date="2006" name="Science">
        <title>Ancient noncoding elements conserved in the human genome.</title>
        <authorList>
            <person name="Venkatesh B."/>
            <person name="Kirkness E.F."/>
            <person name="Loh Y.H."/>
            <person name="Halpern A.L."/>
            <person name="Lee A.P."/>
            <person name="Johnson J."/>
            <person name="Dandona N."/>
            <person name="Viswanathan L.D."/>
            <person name="Tay A."/>
            <person name="Venter J.C."/>
            <person name="Strausberg R.L."/>
            <person name="Brenner S."/>
        </authorList>
    </citation>
    <scope>NUCLEOTIDE SEQUENCE [LARGE SCALE GENOMIC DNA]</scope>
</reference>
<accession>A0A4W3J6K2</accession>